<dbReference type="HAMAP" id="MF_00107">
    <property type="entry name" value="IspF"/>
    <property type="match status" value="1"/>
</dbReference>
<comment type="pathway">
    <text evidence="3 10">Isoprenoid biosynthesis; isopentenyl diphosphate biosynthesis via DXP pathway; isopentenyl diphosphate from 1-deoxy-D-xylulose 5-phosphate: step 4/6.</text>
</comment>
<dbReference type="InterPro" id="IPR020555">
    <property type="entry name" value="MECDP_synthase_CS"/>
</dbReference>
<proteinExistence type="inferred from homology"/>
<dbReference type="Proteomes" id="UP000578697">
    <property type="component" value="Unassembled WGS sequence"/>
</dbReference>
<dbReference type="EMBL" id="JACHFR010000003">
    <property type="protein sequence ID" value="MBB5219485.1"/>
    <property type="molecule type" value="Genomic_DNA"/>
</dbReference>
<dbReference type="GO" id="GO:0016114">
    <property type="term" value="P:terpenoid biosynthetic process"/>
    <property type="evidence" value="ECO:0007669"/>
    <property type="project" value="InterPro"/>
</dbReference>
<comment type="cofactor">
    <cofactor evidence="2 10">
        <name>a divalent metal cation</name>
        <dbReference type="ChEBI" id="CHEBI:60240"/>
    </cofactor>
</comment>
<keyword evidence="7 10" id="KW-0414">Isoprene biosynthesis</keyword>
<feature type="binding site" evidence="10">
    <location>
        <begin position="279"/>
        <end position="280"/>
    </location>
    <ligand>
        <name>4-CDP-2-C-methyl-D-erythritol 2-phosphate</name>
        <dbReference type="ChEBI" id="CHEBI:57919"/>
    </ligand>
</feature>
<feature type="region of interest" description="2-C-methyl-D-erythritol 2,4-cyclodiphosphate synthase" evidence="10">
    <location>
        <begin position="247"/>
        <end position="401"/>
    </location>
</feature>
<comment type="catalytic activity">
    <reaction evidence="10">
        <text>2-C-methyl-D-erythritol 4-phosphate + CTP + H(+) = 4-CDP-2-C-methyl-D-erythritol + diphosphate</text>
        <dbReference type="Rhea" id="RHEA:13429"/>
        <dbReference type="ChEBI" id="CHEBI:15378"/>
        <dbReference type="ChEBI" id="CHEBI:33019"/>
        <dbReference type="ChEBI" id="CHEBI:37563"/>
        <dbReference type="ChEBI" id="CHEBI:57823"/>
        <dbReference type="ChEBI" id="CHEBI:58262"/>
        <dbReference type="EC" id="2.7.7.60"/>
    </reaction>
</comment>
<dbReference type="CDD" id="cd00554">
    <property type="entry name" value="MECDP_synthase"/>
    <property type="match status" value="1"/>
</dbReference>
<evidence type="ECO:0000256" key="4">
    <source>
        <dbReference type="ARBA" id="ARBA00022679"/>
    </source>
</evidence>
<dbReference type="PANTHER" id="PTHR43181:SF1">
    <property type="entry name" value="2-C-METHYL-D-ERYTHRITOL 2,4-CYCLODIPHOSPHATE SYNTHASE, CHLOROPLASTIC"/>
    <property type="match status" value="1"/>
</dbReference>
<feature type="domain" description="2-C-methyl-D-erythritol 2,4-cyclodiphosphate synthase" evidence="12">
    <location>
        <begin position="246"/>
        <end position="399"/>
    </location>
</feature>
<dbReference type="Gene3D" id="3.30.1330.50">
    <property type="entry name" value="2-C-methyl-D-erythritol 2,4-cyclodiphosphate synthase"/>
    <property type="match status" value="1"/>
</dbReference>
<dbReference type="GO" id="GO:0050518">
    <property type="term" value="F:2-C-methyl-D-erythritol 4-phosphate cytidylyltransferase activity"/>
    <property type="evidence" value="ECO:0007669"/>
    <property type="project" value="UniProtKB-UniRule"/>
</dbReference>
<dbReference type="PROSITE" id="PS01295">
    <property type="entry name" value="ISPD"/>
    <property type="match status" value="1"/>
</dbReference>
<feature type="binding site" evidence="10">
    <location>
        <position position="387"/>
    </location>
    <ligand>
        <name>4-CDP-2-C-methyl-D-erythritol 2-phosphate</name>
        <dbReference type="ChEBI" id="CHEBI:57919"/>
    </ligand>
</feature>
<feature type="binding site" evidence="10">
    <location>
        <begin position="301"/>
        <end position="303"/>
    </location>
    <ligand>
        <name>4-CDP-2-C-methyl-D-erythritol 2-phosphate</name>
        <dbReference type="ChEBI" id="CHEBI:57919"/>
    </ligand>
</feature>
<dbReference type="InterPro" id="IPR026596">
    <property type="entry name" value="IspD/F"/>
</dbReference>
<feature type="binding site" evidence="10">
    <location>
        <begin position="253"/>
        <end position="255"/>
    </location>
    <ligand>
        <name>4-CDP-2-C-methyl-D-erythritol 2-phosphate</name>
        <dbReference type="ChEBI" id="CHEBI:57919"/>
    </ligand>
</feature>
<feature type="binding site" evidence="10">
    <location>
        <position position="253"/>
    </location>
    <ligand>
        <name>a divalent metal cation</name>
        <dbReference type="ChEBI" id="CHEBI:60240"/>
    </ligand>
</feature>
<evidence type="ECO:0000256" key="3">
    <source>
        <dbReference type="ARBA" id="ARBA00004709"/>
    </source>
</evidence>
<dbReference type="InterPro" id="IPR034683">
    <property type="entry name" value="IspD/TarI"/>
</dbReference>
<feature type="site" description="Positions MEP for the nucleophilic attack" evidence="10">
    <location>
        <position position="172"/>
    </location>
</feature>
<dbReference type="GO" id="GO:0046872">
    <property type="term" value="F:metal ion binding"/>
    <property type="evidence" value="ECO:0007669"/>
    <property type="project" value="UniProtKB-KW"/>
</dbReference>
<evidence type="ECO:0000256" key="10">
    <source>
        <dbReference type="HAMAP-Rule" id="MF_01520"/>
    </source>
</evidence>
<reference evidence="13 14" key="1">
    <citation type="submission" date="2020-08" db="EMBL/GenBank/DDBJ databases">
        <title>Genomic Encyclopedia of Type Strains, Phase IV (KMG-IV): sequencing the most valuable type-strain genomes for metagenomic binning, comparative biology and taxonomic classification.</title>
        <authorList>
            <person name="Goeker M."/>
        </authorList>
    </citation>
    <scope>NUCLEOTIDE SEQUENCE [LARGE SCALE GENOMIC DNA]</scope>
    <source>
        <strain evidence="13 14">DSM 103679</strain>
    </source>
</reference>
<feature type="region of interest" description="2-C-methyl-D-erythritol 4-phosphate cytidylyltransferase" evidence="10">
    <location>
        <begin position="1"/>
        <end position="246"/>
    </location>
</feature>
<comment type="similarity">
    <text evidence="11">Belongs to the IspF family.</text>
</comment>
<dbReference type="Gene3D" id="3.90.550.10">
    <property type="entry name" value="Spore Coat Polysaccharide Biosynthesis Protein SpsA, Chain A"/>
    <property type="match status" value="1"/>
</dbReference>
<sequence length="401" mass="43965">MSSPLVLVVTAAGSSTRMGTGIKKEYMPAGNSTVLAKALNAFLKSAAFDIAVITVPKGKEKQAEEAVFTDCETEILLNRHSTKLIFTEGGSTRQQSVYKALLSAKENLSEKQLSQSPIVLIHDGARPFVTEQIILDTIQGVEENDAAAPGITPVDTQKEISADNKISRHLTRSSLTAIQTPQGFRLLPLMQCHKKASELKKEFTDDTEIWDNYPELTGNSKVQIVKGDPCNIKITYPRDLKEKRMIRVGLGTDLHRLVEGRKLMLGGVEIPSAKGELGHSDGDVLLHAITDALLGASGMGDIGSYFPPEDPQWKDADSAKLLEKVWSDIQKQGWTLGNLDCVIEMETPKFLPWRQKVIDSIADVLKTESCRVFVKAKTNEKLDSVGKAEAVKAYCTCLLEK</sequence>
<name>A0A840SFH3_9SPIR</name>
<evidence type="ECO:0000256" key="5">
    <source>
        <dbReference type="ARBA" id="ARBA00022695"/>
    </source>
</evidence>
<feature type="binding site" evidence="10">
    <location>
        <position position="255"/>
    </location>
    <ligand>
        <name>a divalent metal cation</name>
        <dbReference type="ChEBI" id="CHEBI:60240"/>
    </ligand>
</feature>
<comment type="caution">
    <text evidence="13">The sequence shown here is derived from an EMBL/GenBank/DDBJ whole genome shotgun (WGS) entry which is preliminary data.</text>
</comment>
<feature type="site" description="Transition state stabilizer" evidence="10">
    <location>
        <position position="279"/>
    </location>
</feature>
<keyword evidence="9 10" id="KW-0511">Multifunctional enzyme</keyword>
<dbReference type="PANTHER" id="PTHR43181">
    <property type="entry name" value="2-C-METHYL-D-ERYTHRITOL 2,4-CYCLODIPHOSPHATE SYNTHASE, CHLOROPLASTIC"/>
    <property type="match status" value="1"/>
</dbReference>
<dbReference type="EC" id="2.7.7.60" evidence="10"/>
<dbReference type="GO" id="GO:0008685">
    <property type="term" value="F:2-C-methyl-D-erythritol 2,4-cyclodiphosphate synthase activity"/>
    <property type="evidence" value="ECO:0007669"/>
    <property type="project" value="UniProtKB-UniRule"/>
</dbReference>
<evidence type="ECO:0000256" key="6">
    <source>
        <dbReference type="ARBA" id="ARBA00022723"/>
    </source>
</evidence>
<keyword evidence="4 10" id="KW-0808">Transferase</keyword>
<keyword evidence="8 10" id="KW-0456">Lyase</keyword>
<evidence type="ECO:0000256" key="2">
    <source>
        <dbReference type="ARBA" id="ARBA00001968"/>
    </source>
</evidence>
<evidence type="ECO:0000256" key="9">
    <source>
        <dbReference type="ARBA" id="ARBA00023268"/>
    </source>
</evidence>
<evidence type="ECO:0000256" key="7">
    <source>
        <dbReference type="ARBA" id="ARBA00023229"/>
    </source>
</evidence>
<evidence type="ECO:0000256" key="1">
    <source>
        <dbReference type="ARBA" id="ARBA00000200"/>
    </source>
</evidence>
<dbReference type="PROSITE" id="PS01350">
    <property type="entry name" value="ISPF"/>
    <property type="match status" value="1"/>
</dbReference>
<organism evidence="13 14">
    <name type="scientific">Treponema rectale</name>
    <dbReference type="NCBI Taxonomy" id="744512"/>
    <lineage>
        <taxon>Bacteria</taxon>
        <taxon>Pseudomonadati</taxon>
        <taxon>Spirochaetota</taxon>
        <taxon>Spirochaetia</taxon>
        <taxon>Spirochaetales</taxon>
        <taxon>Treponemataceae</taxon>
        <taxon>Treponema</taxon>
    </lineage>
</organism>
<dbReference type="SUPFAM" id="SSF69765">
    <property type="entry name" value="IpsF-like"/>
    <property type="match status" value="1"/>
</dbReference>
<gene>
    <name evidence="10" type="primary">ispDF</name>
    <name evidence="13" type="ORF">HNP77_001867</name>
</gene>
<dbReference type="UniPathway" id="UPA00056">
    <property type="reaction ID" value="UER00093"/>
</dbReference>
<comment type="pathway">
    <text evidence="10">Isoprenoid biosynthesis; isopentenyl diphosphate biosynthesis via DXP pathway; isopentenyl diphosphate from 1-deoxy-D-xylulose 5-phosphate: step 2/6.</text>
</comment>
<dbReference type="InterPro" id="IPR018294">
    <property type="entry name" value="ISPD_synthase_CS"/>
</dbReference>
<keyword evidence="14" id="KW-1185">Reference proteome</keyword>
<dbReference type="InterPro" id="IPR029044">
    <property type="entry name" value="Nucleotide-diphossugar_trans"/>
</dbReference>
<feature type="site" description="Transition state stabilizer" evidence="10">
    <location>
        <position position="24"/>
    </location>
</feature>
<comment type="caution">
    <text evidence="10">Lacks conserved residue(s) required for the propagation of feature annotation.</text>
</comment>
<protein>
    <recommendedName>
        <fullName evidence="10">Bifunctional enzyme IspD/IspF</fullName>
    </recommendedName>
    <domain>
        <recommendedName>
            <fullName evidence="10">2-C-methyl-D-erythritol 4-phosphate cytidylyltransferase</fullName>
            <ecNumber evidence="10">2.7.7.60</ecNumber>
        </recommendedName>
        <alternativeName>
            <fullName evidence="10">4-diphosphocytidyl-2C-methyl-D-erythritol synthase</fullName>
        </alternativeName>
        <alternativeName>
            <fullName evidence="10">MEP cytidylyltransferase</fullName>
            <shortName evidence="10">MCT</shortName>
        </alternativeName>
    </domain>
    <domain>
        <recommendedName>
            <fullName evidence="10">2-C-methyl-D-erythritol 2,4-cyclodiphosphate synthase</fullName>
            <shortName evidence="10">MECDP-synthase</shortName>
            <shortName evidence="10">MECPP-synthase</shortName>
            <shortName evidence="10">MECPS</shortName>
            <ecNumber evidence="10">4.6.1.12</ecNumber>
        </recommendedName>
    </domain>
</protein>
<feature type="site" description="Transition state stabilizer" evidence="10">
    <location>
        <position position="378"/>
    </location>
</feature>
<dbReference type="RefSeq" id="WP_246428909.1">
    <property type="nucleotide sequence ID" value="NZ_JACHFR010000003.1"/>
</dbReference>
<dbReference type="Pfam" id="PF01128">
    <property type="entry name" value="IspD"/>
    <property type="match status" value="1"/>
</dbReference>
<evidence type="ECO:0000313" key="14">
    <source>
        <dbReference type="Proteomes" id="UP000578697"/>
    </source>
</evidence>
<feature type="site" description="Positions MEP for the nucleophilic attack" evidence="10">
    <location>
        <position position="233"/>
    </location>
</feature>
<keyword evidence="5 10" id="KW-0548">Nucleotidyltransferase</keyword>
<evidence type="ECO:0000256" key="8">
    <source>
        <dbReference type="ARBA" id="ARBA00023239"/>
    </source>
</evidence>
<dbReference type="EC" id="4.6.1.12" evidence="10"/>
<dbReference type="HAMAP" id="MF_01520">
    <property type="entry name" value="IspDF"/>
    <property type="match status" value="1"/>
</dbReference>
<accession>A0A840SFH3</accession>
<feature type="binding site" evidence="10">
    <location>
        <position position="287"/>
    </location>
    <ligand>
        <name>a divalent metal cation</name>
        <dbReference type="ChEBI" id="CHEBI:60240"/>
    </ligand>
</feature>
<dbReference type="Pfam" id="PF02542">
    <property type="entry name" value="YgbB"/>
    <property type="match status" value="1"/>
</dbReference>
<dbReference type="InterPro" id="IPR036571">
    <property type="entry name" value="MECDP_synthase_sf"/>
</dbReference>
<evidence type="ECO:0000256" key="11">
    <source>
        <dbReference type="RuleBase" id="RU004395"/>
    </source>
</evidence>
<feature type="site" description="Transition state stabilizer" evidence="10">
    <location>
        <position position="17"/>
    </location>
</feature>
<comment type="function">
    <text evidence="10">Bifunctional enzyme that catalyzes the formation of 4-diphosphocytidyl-2-C-methyl-D-erythritol from CTP and 2-C-methyl-D-erythritol 4-phosphate (MEP) (IspD), and catalyzes the conversion of 4-diphosphocytidyl-2-C-methyl-D-erythritol 2-phosphate (CDP-ME2P) to 2-C-methyl-D-erythritol 2,4-cyclodiphosphate (ME-CPP) with a corresponding release of cytidine 5-monophosphate (CMP) (IspF).</text>
</comment>
<evidence type="ECO:0000313" key="13">
    <source>
        <dbReference type="EMBL" id="MBB5219485.1"/>
    </source>
</evidence>
<keyword evidence="6 10" id="KW-0479">Metal-binding</keyword>
<dbReference type="CDD" id="cd02516">
    <property type="entry name" value="CDP-ME_synthetase"/>
    <property type="match status" value="1"/>
</dbReference>
<dbReference type="SUPFAM" id="SSF53448">
    <property type="entry name" value="Nucleotide-diphospho-sugar transferases"/>
    <property type="match status" value="1"/>
</dbReference>
<dbReference type="InterPro" id="IPR003526">
    <property type="entry name" value="MECDP_synthase"/>
</dbReference>
<comment type="similarity">
    <text evidence="10">In the C-terminal section; belongs to the IspF family.</text>
</comment>
<comment type="catalytic activity">
    <reaction evidence="1 10 11">
        <text>4-CDP-2-C-methyl-D-erythritol 2-phosphate = 2-C-methyl-D-erythritol 2,4-cyclic diphosphate + CMP</text>
        <dbReference type="Rhea" id="RHEA:23864"/>
        <dbReference type="ChEBI" id="CHEBI:57919"/>
        <dbReference type="ChEBI" id="CHEBI:58483"/>
        <dbReference type="ChEBI" id="CHEBI:60377"/>
        <dbReference type="EC" id="4.6.1.12"/>
    </reaction>
</comment>
<dbReference type="GO" id="GO:0019288">
    <property type="term" value="P:isopentenyl diphosphate biosynthetic process, methylerythritol 4-phosphate pathway"/>
    <property type="evidence" value="ECO:0007669"/>
    <property type="project" value="UniProtKB-UniRule"/>
</dbReference>
<evidence type="ECO:0000259" key="12">
    <source>
        <dbReference type="Pfam" id="PF02542"/>
    </source>
</evidence>
<dbReference type="AlphaFoldDB" id="A0A840SFH3"/>
<comment type="similarity">
    <text evidence="10">In the N-terminal section; belongs to the IspD/TarI cytidylyltransferase family. IspD subfamily.</text>
</comment>
<dbReference type="NCBIfam" id="TIGR00151">
    <property type="entry name" value="ispF"/>
    <property type="match status" value="1"/>
</dbReference>